<organism evidence="1 2">
    <name type="scientific">Babesia bigemina</name>
    <dbReference type="NCBI Taxonomy" id="5866"/>
    <lineage>
        <taxon>Eukaryota</taxon>
        <taxon>Sar</taxon>
        <taxon>Alveolata</taxon>
        <taxon>Apicomplexa</taxon>
        <taxon>Aconoidasida</taxon>
        <taxon>Piroplasmida</taxon>
        <taxon>Babesiidae</taxon>
        <taxon>Babesia</taxon>
    </lineage>
</organism>
<dbReference type="AlphaFoldDB" id="A0A061D1V0"/>
<evidence type="ECO:0000313" key="2">
    <source>
        <dbReference type="Proteomes" id="UP000033188"/>
    </source>
</evidence>
<reference evidence="2" key="1">
    <citation type="journal article" date="2014" name="Nucleic Acids Res.">
        <title>The evolutionary dynamics of variant antigen genes in Babesia reveal a history of genomic innovation underlying host-parasite interaction.</title>
        <authorList>
            <person name="Jackson A.P."/>
            <person name="Otto T.D."/>
            <person name="Darby A."/>
            <person name="Ramaprasad A."/>
            <person name="Xia D."/>
            <person name="Echaide I.E."/>
            <person name="Farber M."/>
            <person name="Gahlot S."/>
            <person name="Gamble J."/>
            <person name="Gupta D."/>
            <person name="Gupta Y."/>
            <person name="Jackson L."/>
            <person name="Malandrin L."/>
            <person name="Malas T.B."/>
            <person name="Moussa E."/>
            <person name="Nair M."/>
            <person name="Reid A.J."/>
            <person name="Sanders M."/>
            <person name="Sharma J."/>
            <person name="Tracey A."/>
            <person name="Quail M.A."/>
            <person name="Weir W."/>
            <person name="Wastling J.M."/>
            <person name="Hall N."/>
            <person name="Willadsen P."/>
            <person name="Lingelbach K."/>
            <person name="Shiels B."/>
            <person name="Tait A."/>
            <person name="Berriman M."/>
            <person name="Allred D.R."/>
            <person name="Pain A."/>
        </authorList>
    </citation>
    <scope>NUCLEOTIDE SEQUENCE [LARGE SCALE GENOMIC DNA]</scope>
    <source>
        <strain evidence="2">Bond</strain>
    </source>
</reference>
<protein>
    <submittedName>
        <fullName evidence="1">Uncharacterized protein</fullName>
    </submittedName>
</protein>
<dbReference type="EMBL" id="LK391707">
    <property type="protein sequence ID" value="CDR94756.1"/>
    <property type="molecule type" value="Genomic_DNA"/>
</dbReference>
<dbReference type="GeneID" id="24563297"/>
<gene>
    <name evidence="1" type="ORF">BBBOND_0110540</name>
</gene>
<dbReference type="RefSeq" id="XP_012766942.1">
    <property type="nucleotide sequence ID" value="XM_012911488.1"/>
</dbReference>
<dbReference type="VEuPathDB" id="PiroplasmaDB:BBBOND_0110540"/>
<proteinExistence type="predicted"/>
<evidence type="ECO:0000313" key="1">
    <source>
        <dbReference type="EMBL" id="CDR94756.1"/>
    </source>
</evidence>
<sequence>MWGMFPETFYLMMTKLRAAFPISSKRPSSPLNNLVGDGIPEEVNIDRYPAFRPRAYAGLA</sequence>
<dbReference type="Proteomes" id="UP000033188">
    <property type="component" value="Chromosome 1"/>
</dbReference>
<name>A0A061D1V0_BABBI</name>
<dbReference type="KEGG" id="bbig:BBBOND_0110540"/>
<accession>A0A061D1V0</accession>
<keyword evidence="2" id="KW-1185">Reference proteome</keyword>